<dbReference type="EMBL" id="LRPU01000235">
    <property type="protein sequence ID" value="KXA04044.1"/>
    <property type="molecule type" value="Genomic_DNA"/>
</dbReference>
<dbReference type="AlphaFoldDB" id="A0A133MJ03"/>
<evidence type="ECO:0000259" key="1">
    <source>
        <dbReference type="Pfam" id="PF18155"/>
    </source>
</evidence>
<dbReference type="SUPFAM" id="SSF52540">
    <property type="entry name" value="P-loop containing nucleoside triphosphate hydrolases"/>
    <property type="match status" value="1"/>
</dbReference>
<sequence length="992" mass="115066">MKGMKKEVKHFLEIKGEEGVDIDAFLKIEGFLNFCYKNDYKNDVKNIWNLPLNLHKIGKNNLSKVHYELDIVRNLYYEISSRSYYEKLLDIYESINLECRLYYIKDNRILENEKSIFKREERKKYYEELFNEKKKRVNNIKYDNELIEYTFKLDGADINVDFRNLDLEPIIFEKERDKKGGAFECSLEELFSAAREIDKIIEEKIKSGETSIRIENFEYRMKKSTIMAFKDKKVSKTKKIKISEVCNILGMVGAGKSTMMVVVSYLAAKRGYRICIVLESTKEVFDLNNLLNILEIKSTAIKGKSTILDQIDKVTEENYMYMDNKYAKELTGTCILDGVINRLDNIKTIPYGKEPCFSLKYGENTCSYLFPAYGICPRKESERKIATADVVVSNIYSMVYGKTHYSNKFGRISFVEYIIDNFDIVIFDEADKVQVALDKIFCEKTSIKEVLSNNKRPIEVIIGNSINGNINSNHMDIIGEYYKILAYLCSIRDFINTKNIVSNIERIRGKRWFSALILLKESKDIDYIISNEIEKYISMDYESQIINSYILNKDKFRINLNKKYFIDKNQVTKVEFIINLVLFEKSIIKFGSMIQEQVSRENIDFDIPNIFRAPFKNIRKLIPTSPVGNRFGYIYDDEEKDIVIFRQYGVGRSLMIDLPNMKLNKDGKGLGPNVVLFSGSSWAEGSFRYHISQPVSYVLKSDDKIIEFIEKTNCIKINSRTKVSGGKNKEKLIENLIEESKQYIENEINNNGTLLMIVNSYSQCLVAQNKLSNLFPNEKILRLISDKNRDGEGTVKKGELRSLYKENIRILIAPAMAIERGHNIVDEKGHSIFDSIFFLVRPMDAPRDIENIISIINGAIVEKSIKEQRKKIYNSNKDIINMAYGLWERMFRSYYSVANVDELVKKEIVVSRLVLIIQIFGRLLRIVDYNKPIPKIYFADGAFGGEELDGFNLLNEICIYLEENINRSDVGELVKLLYGPFYNALKGGFLSV</sequence>
<dbReference type="Pfam" id="PF18155">
    <property type="entry name" value="pPIWI_RE_Z"/>
    <property type="match status" value="1"/>
</dbReference>
<gene>
    <name evidence="2" type="ORF">HMPREF3222_03219</name>
</gene>
<comment type="caution">
    <text evidence="2">The sequence shown here is derived from an EMBL/GenBank/DDBJ whole genome shotgun (WGS) entry which is preliminary data.</text>
</comment>
<name>A0A133MJ03_CLOPF</name>
<feature type="domain" description="pPIWI-RE three-gene island" evidence="1">
    <location>
        <begin position="20"/>
        <end position="139"/>
    </location>
</feature>
<dbReference type="InterPro" id="IPR055254">
    <property type="entry name" value="pPIWI_RE_Z"/>
</dbReference>
<dbReference type="InterPro" id="IPR027417">
    <property type="entry name" value="P-loop_NTPase"/>
</dbReference>
<dbReference type="PATRIC" id="fig|1502.174.peg.3253"/>
<evidence type="ECO:0000313" key="3">
    <source>
        <dbReference type="Proteomes" id="UP000070646"/>
    </source>
</evidence>
<protein>
    <recommendedName>
        <fullName evidence="1">pPIWI-RE three-gene island domain-containing protein</fullName>
    </recommendedName>
</protein>
<dbReference type="Proteomes" id="UP000070646">
    <property type="component" value="Unassembled WGS sequence"/>
</dbReference>
<proteinExistence type="predicted"/>
<accession>A0A133MJ03</accession>
<reference evidence="2 3" key="1">
    <citation type="submission" date="2016-01" db="EMBL/GenBank/DDBJ databases">
        <authorList>
            <person name="Oliw E.H."/>
        </authorList>
    </citation>
    <scope>NUCLEOTIDE SEQUENCE [LARGE SCALE GENOMIC DNA]</scope>
    <source>
        <strain evidence="2 3">MJR7757A</strain>
    </source>
</reference>
<organism evidence="2 3">
    <name type="scientific">Clostridium perfringens</name>
    <dbReference type="NCBI Taxonomy" id="1502"/>
    <lineage>
        <taxon>Bacteria</taxon>
        <taxon>Bacillati</taxon>
        <taxon>Bacillota</taxon>
        <taxon>Clostridia</taxon>
        <taxon>Eubacteriales</taxon>
        <taxon>Clostridiaceae</taxon>
        <taxon>Clostridium</taxon>
    </lineage>
</organism>
<evidence type="ECO:0000313" key="2">
    <source>
        <dbReference type="EMBL" id="KXA04044.1"/>
    </source>
</evidence>
<dbReference type="RefSeq" id="WP_060796981.1">
    <property type="nucleotide sequence ID" value="NZ_KQ956346.1"/>
</dbReference>